<keyword evidence="2" id="KW-1185">Reference proteome</keyword>
<protein>
    <submittedName>
        <fullName evidence="1">Uncharacterized protein</fullName>
    </submittedName>
</protein>
<dbReference type="Proteomes" id="UP000054018">
    <property type="component" value="Unassembled WGS sequence"/>
</dbReference>
<accession>A0A0C9YCB4</accession>
<reference evidence="1 2" key="1">
    <citation type="submission" date="2014-04" db="EMBL/GenBank/DDBJ databases">
        <authorList>
            <consortium name="DOE Joint Genome Institute"/>
            <person name="Kuo A."/>
            <person name="Kohler A."/>
            <person name="Costa M.D."/>
            <person name="Nagy L.G."/>
            <person name="Floudas D."/>
            <person name="Copeland A."/>
            <person name="Barry K.W."/>
            <person name="Cichocki N."/>
            <person name="Veneault-Fourrey C."/>
            <person name="LaButti K."/>
            <person name="Lindquist E.A."/>
            <person name="Lipzen A."/>
            <person name="Lundell T."/>
            <person name="Morin E."/>
            <person name="Murat C."/>
            <person name="Sun H."/>
            <person name="Tunlid A."/>
            <person name="Henrissat B."/>
            <person name="Grigoriev I.V."/>
            <person name="Hibbett D.S."/>
            <person name="Martin F."/>
            <person name="Nordberg H.P."/>
            <person name="Cantor M.N."/>
            <person name="Hua S.X."/>
        </authorList>
    </citation>
    <scope>NUCLEOTIDE SEQUENCE [LARGE SCALE GENOMIC DNA]</scope>
    <source>
        <strain evidence="1 2">441</strain>
    </source>
</reference>
<proteinExistence type="predicted"/>
<evidence type="ECO:0000313" key="1">
    <source>
        <dbReference type="EMBL" id="KIK11494.1"/>
    </source>
</evidence>
<dbReference type="AlphaFoldDB" id="A0A0C9YCB4"/>
<reference evidence="2" key="2">
    <citation type="submission" date="2015-01" db="EMBL/GenBank/DDBJ databases">
        <title>Evolutionary Origins and Diversification of the Mycorrhizal Mutualists.</title>
        <authorList>
            <consortium name="DOE Joint Genome Institute"/>
            <consortium name="Mycorrhizal Genomics Consortium"/>
            <person name="Kohler A."/>
            <person name="Kuo A."/>
            <person name="Nagy L.G."/>
            <person name="Floudas D."/>
            <person name="Copeland A."/>
            <person name="Barry K.W."/>
            <person name="Cichocki N."/>
            <person name="Veneault-Fourrey C."/>
            <person name="LaButti K."/>
            <person name="Lindquist E.A."/>
            <person name="Lipzen A."/>
            <person name="Lundell T."/>
            <person name="Morin E."/>
            <person name="Murat C."/>
            <person name="Riley R."/>
            <person name="Ohm R."/>
            <person name="Sun H."/>
            <person name="Tunlid A."/>
            <person name="Henrissat B."/>
            <person name="Grigoriev I.V."/>
            <person name="Hibbett D.S."/>
            <person name="Martin F."/>
        </authorList>
    </citation>
    <scope>NUCLEOTIDE SEQUENCE [LARGE SCALE GENOMIC DNA]</scope>
    <source>
        <strain evidence="2">441</strain>
    </source>
</reference>
<sequence length="117" mass="13399">MRPSRDGDKCQRWSEVKMYSTKECIVRVSNTSPPPSFLALVLTFSPFLPATCLPRHCHRHGTIYHFMFCSRHRHVPFLYHLVYTSASRSCSCHLCCTWLICVVCSLLTVGARSFQTG</sequence>
<dbReference type="EMBL" id="KN834204">
    <property type="protein sequence ID" value="KIK11494.1"/>
    <property type="molecule type" value="Genomic_DNA"/>
</dbReference>
<name>A0A0C9YCB4_9AGAM</name>
<evidence type="ECO:0000313" key="2">
    <source>
        <dbReference type="Proteomes" id="UP000054018"/>
    </source>
</evidence>
<organism evidence="1 2">
    <name type="scientific">Pisolithus microcarpus 441</name>
    <dbReference type="NCBI Taxonomy" id="765257"/>
    <lineage>
        <taxon>Eukaryota</taxon>
        <taxon>Fungi</taxon>
        <taxon>Dikarya</taxon>
        <taxon>Basidiomycota</taxon>
        <taxon>Agaricomycotina</taxon>
        <taxon>Agaricomycetes</taxon>
        <taxon>Agaricomycetidae</taxon>
        <taxon>Boletales</taxon>
        <taxon>Sclerodermatineae</taxon>
        <taxon>Pisolithaceae</taxon>
        <taxon>Pisolithus</taxon>
    </lineage>
</organism>
<dbReference type="HOGENOM" id="CLU_2085735_0_0_1"/>
<gene>
    <name evidence="1" type="ORF">PISMIDRAFT_494935</name>
</gene>